<gene>
    <name evidence="3" type="ORF">GETHPA_23950</name>
</gene>
<feature type="transmembrane region" description="Helical" evidence="1">
    <location>
        <begin position="384"/>
        <end position="403"/>
    </location>
</feature>
<feature type="transmembrane region" description="Helical" evidence="1">
    <location>
        <begin position="423"/>
        <end position="441"/>
    </location>
</feature>
<protein>
    <recommendedName>
        <fullName evidence="2">CAAX prenyl protease 2/Lysostaphin resistance protein A-like domain-containing protein</fullName>
    </recommendedName>
</protein>
<keyword evidence="1" id="KW-1133">Transmembrane helix</keyword>
<comment type="caution">
    <text evidence="3">The sequence shown here is derived from an EMBL/GenBank/DDBJ whole genome shotgun (WGS) entry which is preliminary data.</text>
</comment>
<evidence type="ECO:0000256" key="1">
    <source>
        <dbReference type="SAM" id="Phobius"/>
    </source>
</evidence>
<feature type="transmembrane region" description="Helical" evidence="1">
    <location>
        <begin position="228"/>
        <end position="250"/>
    </location>
</feature>
<feature type="transmembrane region" description="Helical" evidence="1">
    <location>
        <begin position="15"/>
        <end position="36"/>
    </location>
</feature>
<dbReference type="PANTHER" id="PTHR43592">
    <property type="entry name" value="CAAX AMINO TERMINAL PROTEASE"/>
    <property type="match status" value="1"/>
</dbReference>
<dbReference type="InterPro" id="IPR003675">
    <property type="entry name" value="Rce1/LyrA-like_dom"/>
</dbReference>
<accession>A0ABQ5Q8D4</accession>
<reference evidence="3 4" key="1">
    <citation type="journal article" date="2023" name="Antonie Van Leeuwenhoek">
        <title>Mesoterricola silvestris gen. nov., sp. nov., Mesoterricola sediminis sp. nov., Geothrix oryzae sp. nov., Geothrix edaphica sp. nov., Geothrix rubra sp. nov., and Geothrix limicola sp. nov., six novel members of Acidobacteriota isolated from soils.</title>
        <authorList>
            <person name="Itoh H."/>
            <person name="Sugisawa Y."/>
            <person name="Mise K."/>
            <person name="Xu Z."/>
            <person name="Kuniyasu M."/>
            <person name="Ushijima N."/>
            <person name="Kawano K."/>
            <person name="Kobayashi E."/>
            <person name="Shiratori Y."/>
            <person name="Masuda Y."/>
            <person name="Senoo K."/>
        </authorList>
    </citation>
    <scope>NUCLEOTIDE SEQUENCE [LARGE SCALE GENOMIC DNA]</scope>
    <source>
        <strain evidence="3 4">Red803</strain>
    </source>
</reference>
<organism evidence="3 4">
    <name type="scientific">Geothrix rubra</name>
    <dbReference type="NCBI Taxonomy" id="2927977"/>
    <lineage>
        <taxon>Bacteria</taxon>
        <taxon>Pseudomonadati</taxon>
        <taxon>Acidobacteriota</taxon>
        <taxon>Holophagae</taxon>
        <taxon>Holophagales</taxon>
        <taxon>Holophagaceae</taxon>
        <taxon>Geothrix</taxon>
    </lineage>
</organism>
<dbReference type="PANTHER" id="PTHR43592:SF15">
    <property type="entry name" value="CAAX AMINO TERMINAL PROTEASE FAMILY PROTEIN"/>
    <property type="match status" value="1"/>
</dbReference>
<sequence>MDATPASPWQPDRRWADPLIALLATLALLAAGLTLLSKRARAGRPADHASLQGRMMEPLLSAPRLLGTRMPLRGTSAARAQAQLKEPWDRALLSVLAAEDGDLVMGRDLARAPQGPWGDRFRAAWAAAYDHGPLPGGALAPELRERLGHGYAAAMLASRLADRVGGNGEALRTAAREALLLRLAALGAFGLLVTGLGLGGVAVGIYLVATRKAPLPRPLPEWGLSGRAAALVLLTWFLLFFLAGNLAALLMAPFPHVRWLAVPLGYGLHAAGGLALLCRAEGIPFRELWRRLTPPPARRALAWGPAFLALAVAMVMGLALVLGPFLKSDEAPQRELVELLRGLSGWGPTVAMFLVVAGLAPFFEETLFRGFLLPVLARRWSMTWALLGSALLFGAIHLQPLGLPTLSALGLVLGLAMRRTGSVWTAILVHGCWNGAVFILMRTLGG</sequence>
<dbReference type="Proteomes" id="UP001165089">
    <property type="component" value="Unassembled WGS sequence"/>
</dbReference>
<keyword evidence="1" id="KW-0812">Transmembrane</keyword>
<dbReference type="EMBL" id="BSDD01000004">
    <property type="protein sequence ID" value="GLH70862.1"/>
    <property type="molecule type" value="Genomic_DNA"/>
</dbReference>
<feature type="transmembrane region" description="Helical" evidence="1">
    <location>
        <begin position="346"/>
        <end position="363"/>
    </location>
</feature>
<dbReference type="RefSeq" id="WP_285726501.1">
    <property type="nucleotide sequence ID" value="NZ_BSDD01000004.1"/>
</dbReference>
<feature type="transmembrane region" description="Helical" evidence="1">
    <location>
        <begin position="179"/>
        <end position="208"/>
    </location>
</feature>
<keyword evidence="1" id="KW-0472">Membrane</keyword>
<keyword evidence="4" id="KW-1185">Reference proteome</keyword>
<feature type="domain" description="CAAX prenyl protease 2/Lysostaphin resistance protein A-like" evidence="2">
    <location>
        <begin position="349"/>
        <end position="435"/>
    </location>
</feature>
<feature type="transmembrane region" description="Helical" evidence="1">
    <location>
        <begin position="300"/>
        <end position="326"/>
    </location>
</feature>
<name>A0ABQ5Q8D4_9BACT</name>
<evidence type="ECO:0000313" key="4">
    <source>
        <dbReference type="Proteomes" id="UP001165089"/>
    </source>
</evidence>
<evidence type="ECO:0000259" key="2">
    <source>
        <dbReference type="Pfam" id="PF02517"/>
    </source>
</evidence>
<dbReference type="Pfam" id="PF02517">
    <property type="entry name" value="Rce1-like"/>
    <property type="match status" value="1"/>
</dbReference>
<proteinExistence type="predicted"/>
<evidence type="ECO:0000313" key="3">
    <source>
        <dbReference type="EMBL" id="GLH70862.1"/>
    </source>
</evidence>